<proteinExistence type="predicted"/>
<accession>A0A8K0NNP7</accession>
<sequence>MPTMHIPDRFQLVAVLNYRPRSDESGALAHRLEDWHYWSDLPNDLKIVSRIKCYPWESKGRDSFFDDLVQEIRPLDSIKALDSRLAKLRTFQWCHKPFEGEDLVKLLTLFPDLEIVSVHVKKTEDHDKLLDCLSSRPATLKDVHIKGASLSWLFPLSQCQRLKLECFGVTNADEEKLKEALISAVAHGTKGKICPLQELTVLIDECEAIISQALMADILQWVTGPTSTIVLQAKDDDVTTTTGRWVDDILWTMRYRKEIRQAAKKALPNNGRGYRKVLPSIQERQVG</sequence>
<dbReference type="EMBL" id="JABELV010000146">
    <property type="protein sequence ID" value="KAG7529531.1"/>
    <property type="molecule type" value="Genomic_DNA"/>
</dbReference>
<organism evidence="1 2">
    <name type="scientific">Filobasidium floriforme</name>
    <dbReference type="NCBI Taxonomy" id="5210"/>
    <lineage>
        <taxon>Eukaryota</taxon>
        <taxon>Fungi</taxon>
        <taxon>Dikarya</taxon>
        <taxon>Basidiomycota</taxon>
        <taxon>Agaricomycotina</taxon>
        <taxon>Tremellomycetes</taxon>
        <taxon>Filobasidiales</taxon>
        <taxon>Filobasidiaceae</taxon>
        <taxon>Filobasidium</taxon>
    </lineage>
</organism>
<reference evidence="1" key="1">
    <citation type="submission" date="2020-04" db="EMBL/GenBank/DDBJ databases">
        <title>Analysis of mating type loci in Filobasidium floriforme.</title>
        <authorList>
            <person name="Nowrousian M."/>
        </authorList>
    </citation>
    <scope>NUCLEOTIDE SEQUENCE</scope>
    <source>
        <strain evidence="1">CBS 6242</strain>
    </source>
</reference>
<keyword evidence="2" id="KW-1185">Reference proteome</keyword>
<evidence type="ECO:0000313" key="1">
    <source>
        <dbReference type="EMBL" id="KAG7529531.1"/>
    </source>
</evidence>
<dbReference type="AlphaFoldDB" id="A0A8K0NNP7"/>
<comment type="caution">
    <text evidence="1">The sequence shown here is derived from an EMBL/GenBank/DDBJ whole genome shotgun (WGS) entry which is preliminary data.</text>
</comment>
<gene>
    <name evidence="1" type="ORF">FFLO_05599</name>
</gene>
<evidence type="ECO:0000313" key="2">
    <source>
        <dbReference type="Proteomes" id="UP000812966"/>
    </source>
</evidence>
<name>A0A8K0NNP7_9TREE</name>
<dbReference type="Proteomes" id="UP000812966">
    <property type="component" value="Unassembled WGS sequence"/>
</dbReference>
<protein>
    <submittedName>
        <fullName evidence="1">Uncharacterized protein</fullName>
    </submittedName>
</protein>